<accession>A0AAE3VM22</accession>
<keyword evidence="1" id="KW-0812">Transmembrane</keyword>
<reference evidence="2" key="1">
    <citation type="submission" date="2023-07" db="EMBL/GenBank/DDBJ databases">
        <title>Genomic Encyclopedia of Type Strains, Phase IV (KMG-IV): sequencing the most valuable type-strain genomes for metagenomic binning, comparative biology and taxonomic classification.</title>
        <authorList>
            <person name="Goeker M."/>
        </authorList>
    </citation>
    <scope>NUCLEOTIDE SEQUENCE</scope>
    <source>
        <strain evidence="2">DSM 21202</strain>
    </source>
</reference>
<gene>
    <name evidence="2" type="ORF">J2S73_001051</name>
</gene>
<comment type="caution">
    <text evidence="2">The sequence shown here is derived from an EMBL/GenBank/DDBJ whole genome shotgun (WGS) entry which is preliminary data.</text>
</comment>
<evidence type="ECO:0000313" key="2">
    <source>
        <dbReference type="EMBL" id="MDQ0314614.1"/>
    </source>
</evidence>
<dbReference type="EMBL" id="JAUSUL010000001">
    <property type="protein sequence ID" value="MDQ0314614.1"/>
    <property type="molecule type" value="Genomic_DNA"/>
</dbReference>
<feature type="transmembrane region" description="Helical" evidence="1">
    <location>
        <begin position="38"/>
        <end position="56"/>
    </location>
</feature>
<keyword evidence="3" id="KW-1185">Reference proteome</keyword>
<evidence type="ECO:0000313" key="3">
    <source>
        <dbReference type="Proteomes" id="UP001229244"/>
    </source>
</evidence>
<evidence type="ECO:0000256" key="1">
    <source>
        <dbReference type="SAM" id="Phobius"/>
    </source>
</evidence>
<organism evidence="2 3">
    <name type="scientific">Amorphus orientalis</name>
    <dbReference type="NCBI Taxonomy" id="649198"/>
    <lineage>
        <taxon>Bacteria</taxon>
        <taxon>Pseudomonadati</taxon>
        <taxon>Pseudomonadota</taxon>
        <taxon>Alphaproteobacteria</taxon>
        <taxon>Hyphomicrobiales</taxon>
        <taxon>Amorphaceae</taxon>
        <taxon>Amorphus</taxon>
    </lineage>
</organism>
<sequence>MISHVTALYLTVLAAPGLISLTAPYAVRAFTHFYGEEAAEPAFIGHSVLVAILTFFGLERSIGLMLTLIGVSVARYAWLLGA</sequence>
<proteinExistence type="predicted"/>
<keyword evidence="1" id="KW-1133">Transmembrane helix</keyword>
<name>A0AAE3VM22_9HYPH</name>
<dbReference type="AlphaFoldDB" id="A0AAE3VM22"/>
<dbReference type="Proteomes" id="UP001229244">
    <property type="component" value="Unassembled WGS sequence"/>
</dbReference>
<keyword evidence="1" id="KW-0472">Membrane</keyword>
<protein>
    <submittedName>
        <fullName evidence="2">Uncharacterized protein</fullName>
    </submittedName>
</protein>
<feature type="transmembrane region" description="Helical" evidence="1">
    <location>
        <begin position="6"/>
        <end position="26"/>
    </location>
</feature>